<evidence type="ECO:0000256" key="2">
    <source>
        <dbReference type="ARBA" id="ARBA00009773"/>
    </source>
</evidence>
<keyword evidence="4 6" id="KW-1133">Transmembrane helix</keyword>
<feature type="transmembrane region" description="Helical" evidence="6">
    <location>
        <begin position="327"/>
        <end position="360"/>
    </location>
</feature>
<dbReference type="PANTHER" id="PTHR21716">
    <property type="entry name" value="TRANSMEMBRANE PROTEIN"/>
    <property type="match status" value="1"/>
</dbReference>
<feature type="transmembrane region" description="Helical" evidence="6">
    <location>
        <begin position="234"/>
        <end position="255"/>
    </location>
</feature>
<evidence type="ECO:0000256" key="4">
    <source>
        <dbReference type="ARBA" id="ARBA00022989"/>
    </source>
</evidence>
<comment type="caution">
    <text evidence="7">The sequence shown here is derived from an EMBL/GenBank/DDBJ whole genome shotgun (WGS) entry which is preliminary data.</text>
</comment>
<dbReference type="RefSeq" id="WP_422864868.1">
    <property type="nucleotide sequence ID" value="NZ_JAMSKV010000012.1"/>
</dbReference>
<keyword evidence="5 6" id="KW-0472">Membrane</keyword>
<protein>
    <submittedName>
        <fullName evidence="7">AI-2E family transporter</fullName>
    </submittedName>
</protein>
<proteinExistence type="inferred from homology"/>
<evidence type="ECO:0000256" key="3">
    <source>
        <dbReference type="ARBA" id="ARBA00022692"/>
    </source>
</evidence>
<feature type="transmembrane region" description="Helical" evidence="6">
    <location>
        <begin position="53"/>
        <end position="71"/>
    </location>
</feature>
<organism evidence="7 8">
    <name type="scientific">Endosaccharibacter trunci</name>
    <dbReference type="NCBI Taxonomy" id="2812733"/>
    <lineage>
        <taxon>Bacteria</taxon>
        <taxon>Pseudomonadati</taxon>
        <taxon>Pseudomonadota</taxon>
        <taxon>Alphaproteobacteria</taxon>
        <taxon>Acetobacterales</taxon>
        <taxon>Acetobacteraceae</taxon>
        <taxon>Endosaccharibacter</taxon>
    </lineage>
</organism>
<reference evidence="7 8" key="1">
    <citation type="submission" date="2022-06" db="EMBL/GenBank/DDBJ databases">
        <title>Endosaccharibacter gen. nov., sp. nov., endophytic bacteria isolated from sugarcane.</title>
        <authorList>
            <person name="Pitiwittayakul N."/>
            <person name="Yukphan P."/>
            <person name="Charoenyingcharoen P."/>
            <person name="Tanasupawat S."/>
        </authorList>
    </citation>
    <scope>NUCLEOTIDE SEQUENCE [LARGE SCALE GENOMIC DNA]</scope>
    <source>
        <strain evidence="7 8">KSS8</strain>
    </source>
</reference>
<dbReference type="Pfam" id="PF01594">
    <property type="entry name" value="AI-2E_transport"/>
    <property type="match status" value="1"/>
</dbReference>
<accession>A0ABT1W917</accession>
<sequence>MDRIPAALGETDDTPIPEQAANRRTGGQQFARAALATFMVLLGIFTLRDFLPALAWAVIFAIATWPLYQRTKRRWRPGKHNMLLPLLFTAGIALVFLVPLSLIALEAAREAQGVLAWMEHARRTGVPVPGWVHRLPLAHEQATAWWQQHLADPDDANDLFDNMKSPSSFRVTRQLGTQVAHRATLFAFSLITLFFLFREGESVTERLLVASRRAFGARGERVARQMVASVHGTVDGLVLVGLGEGVVLGFAYAIAGAPHPTLFGLITAVAAMIPFCAVLAIGLASALVLAQGSTVAAIILFAVGMIVVFVADHFVRPVLIGGATKLPFLWVLLGILGGVEAWGLIGLFVGPAIMAALILLWRDYTDPAQEPQTETIRAG</sequence>
<gene>
    <name evidence="7" type="ORF">NFI95_13115</name>
</gene>
<evidence type="ECO:0000313" key="8">
    <source>
        <dbReference type="Proteomes" id="UP001524587"/>
    </source>
</evidence>
<name>A0ABT1W917_9PROT</name>
<keyword evidence="8" id="KW-1185">Reference proteome</keyword>
<dbReference type="EMBL" id="JAMSKV010000012">
    <property type="protein sequence ID" value="MCQ8279380.1"/>
    <property type="molecule type" value="Genomic_DNA"/>
</dbReference>
<keyword evidence="3 6" id="KW-0812">Transmembrane</keyword>
<evidence type="ECO:0000256" key="6">
    <source>
        <dbReference type="SAM" id="Phobius"/>
    </source>
</evidence>
<dbReference type="InterPro" id="IPR002549">
    <property type="entry name" value="AI-2E-like"/>
</dbReference>
<evidence type="ECO:0000256" key="5">
    <source>
        <dbReference type="ARBA" id="ARBA00023136"/>
    </source>
</evidence>
<feature type="transmembrane region" description="Helical" evidence="6">
    <location>
        <begin position="83"/>
        <end position="105"/>
    </location>
</feature>
<dbReference type="Proteomes" id="UP001524587">
    <property type="component" value="Unassembled WGS sequence"/>
</dbReference>
<feature type="transmembrane region" description="Helical" evidence="6">
    <location>
        <begin position="30"/>
        <end position="47"/>
    </location>
</feature>
<feature type="transmembrane region" description="Helical" evidence="6">
    <location>
        <begin position="295"/>
        <end position="315"/>
    </location>
</feature>
<evidence type="ECO:0000313" key="7">
    <source>
        <dbReference type="EMBL" id="MCQ8279380.1"/>
    </source>
</evidence>
<comment type="subcellular location">
    <subcellularLocation>
        <location evidence="1">Membrane</location>
        <topology evidence="1">Multi-pass membrane protein</topology>
    </subcellularLocation>
</comment>
<feature type="transmembrane region" description="Helical" evidence="6">
    <location>
        <begin position="179"/>
        <end position="197"/>
    </location>
</feature>
<dbReference type="PANTHER" id="PTHR21716:SF61">
    <property type="entry name" value="BLR8064 PROTEIN"/>
    <property type="match status" value="1"/>
</dbReference>
<comment type="similarity">
    <text evidence="2">Belongs to the autoinducer-2 exporter (AI-2E) (TC 2.A.86) family.</text>
</comment>
<feature type="transmembrane region" description="Helical" evidence="6">
    <location>
        <begin position="261"/>
        <end position="288"/>
    </location>
</feature>
<evidence type="ECO:0000256" key="1">
    <source>
        <dbReference type="ARBA" id="ARBA00004141"/>
    </source>
</evidence>